<name>A0A5P1EBK3_ASPOF</name>
<dbReference type="AlphaFoldDB" id="A0A5P1EBK3"/>
<evidence type="ECO:0000256" key="1">
    <source>
        <dbReference type="SAM" id="Phobius"/>
    </source>
</evidence>
<keyword evidence="1" id="KW-0812">Transmembrane</keyword>
<dbReference type="Gramene" id="ONK58296">
    <property type="protein sequence ID" value="ONK58296"/>
    <property type="gene ID" value="A4U43_C09F10710"/>
</dbReference>
<sequence length="129" mass="14939">MRVNDDTFVHLDENNQGAYADEFEWDTGRWDATDNPLFEGSDMSDATEGGVKFTNSEGESGMGTNLQDVNIWEDHILITELRRMLWVLEILWWRIQNMLVMMLMIVTQTMNIIPSIALRSSFVVRMSMT</sequence>
<evidence type="ECO:0000313" key="2">
    <source>
        <dbReference type="EMBL" id="ONK58296.1"/>
    </source>
</evidence>
<accession>A0A5P1EBK3</accession>
<keyword evidence="1" id="KW-1133">Transmembrane helix</keyword>
<dbReference type="Proteomes" id="UP000243459">
    <property type="component" value="Chromosome 9"/>
</dbReference>
<evidence type="ECO:0000313" key="3">
    <source>
        <dbReference type="Proteomes" id="UP000243459"/>
    </source>
</evidence>
<keyword evidence="1" id="KW-0472">Membrane</keyword>
<dbReference type="EMBL" id="CM007389">
    <property type="protein sequence ID" value="ONK58296.1"/>
    <property type="molecule type" value="Genomic_DNA"/>
</dbReference>
<proteinExistence type="predicted"/>
<protein>
    <submittedName>
        <fullName evidence="2">Uncharacterized protein</fullName>
    </submittedName>
</protein>
<keyword evidence="3" id="KW-1185">Reference proteome</keyword>
<feature type="transmembrane region" description="Helical" evidence="1">
    <location>
        <begin position="98"/>
        <end position="118"/>
    </location>
</feature>
<organism evidence="2 3">
    <name type="scientific">Asparagus officinalis</name>
    <name type="common">Garden asparagus</name>
    <dbReference type="NCBI Taxonomy" id="4686"/>
    <lineage>
        <taxon>Eukaryota</taxon>
        <taxon>Viridiplantae</taxon>
        <taxon>Streptophyta</taxon>
        <taxon>Embryophyta</taxon>
        <taxon>Tracheophyta</taxon>
        <taxon>Spermatophyta</taxon>
        <taxon>Magnoliopsida</taxon>
        <taxon>Liliopsida</taxon>
        <taxon>Asparagales</taxon>
        <taxon>Asparagaceae</taxon>
        <taxon>Asparagoideae</taxon>
        <taxon>Asparagus</taxon>
    </lineage>
</organism>
<gene>
    <name evidence="2" type="ORF">A4U43_C09F10710</name>
</gene>
<reference evidence="3" key="1">
    <citation type="journal article" date="2017" name="Nat. Commun.">
        <title>The asparagus genome sheds light on the origin and evolution of a young Y chromosome.</title>
        <authorList>
            <person name="Harkess A."/>
            <person name="Zhou J."/>
            <person name="Xu C."/>
            <person name="Bowers J.E."/>
            <person name="Van der Hulst R."/>
            <person name="Ayyampalayam S."/>
            <person name="Mercati F."/>
            <person name="Riccardi P."/>
            <person name="McKain M.R."/>
            <person name="Kakrana A."/>
            <person name="Tang H."/>
            <person name="Ray J."/>
            <person name="Groenendijk J."/>
            <person name="Arikit S."/>
            <person name="Mathioni S.M."/>
            <person name="Nakano M."/>
            <person name="Shan H."/>
            <person name="Telgmann-Rauber A."/>
            <person name="Kanno A."/>
            <person name="Yue Z."/>
            <person name="Chen H."/>
            <person name="Li W."/>
            <person name="Chen Y."/>
            <person name="Xu X."/>
            <person name="Zhang Y."/>
            <person name="Luo S."/>
            <person name="Chen H."/>
            <person name="Gao J."/>
            <person name="Mao Z."/>
            <person name="Pires J.C."/>
            <person name="Luo M."/>
            <person name="Kudrna D."/>
            <person name="Wing R.A."/>
            <person name="Meyers B.C."/>
            <person name="Yi K."/>
            <person name="Kong H."/>
            <person name="Lavrijsen P."/>
            <person name="Sunseri F."/>
            <person name="Falavigna A."/>
            <person name="Ye Y."/>
            <person name="Leebens-Mack J.H."/>
            <person name="Chen G."/>
        </authorList>
    </citation>
    <scope>NUCLEOTIDE SEQUENCE [LARGE SCALE GENOMIC DNA]</scope>
    <source>
        <strain evidence="3">cv. DH0086</strain>
    </source>
</reference>